<evidence type="ECO:0000256" key="2">
    <source>
        <dbReference type="ARBA" id="ARBA00008664"/>
    </source>
</evidence>
<evidence type="ECO:0000313" key="10">
    <source>
        <dbReference type="Proteomes" id="UP001576784"/>
    </source>
</evidence>
<dbReference type="Proteomes" id="UP001576784">
    <property type="component" value="Unassembled WGS sequence"/>
</dbReference>
<dbReference type="Gene3D" id="3.30.870.10">
    <property type="entry name" value="Endonuclease Chain A"/>
    <property type="match status" value="2"/>
</dbReference>
<evidence type="ECO:0000256" key="7">
    <source>
        <dbReference type="SAM" id="SignalP"/>
    </source>
</evidence>
<dbReference type="InterPro" id="IPR010994">
    <property type="entry name" value="RuvA_2-like"/>
</dbReference>
<keyword evidence="6" id="KW-0443">Lipid metabolism</keyword>
<evidence type="ECO:0000256" key="1">
    <source>
        <dbReference type="ARBA" id="ARBA00000798"/>
    </source>
</evidence>
<evidence type="ECO:0000256" key="5">
    <source>
        <dbReference type="ARBA" id="ARBA00022963"/>
    </source>
</evidence>
<reference evidence="9 10" key="1">
    <citation type="submission" date="2024-09" db="EMBL/GenBank/DDBJ databases">
        <title>Floridaenema gen nov. (Aerosakkonemataceae, Aerosakkonematales ord. nov., Cyanobacteria) from benthic tropical and subtropical fresh waters, with the description of four new species.</title>
        <authorList>
            <person name="Moretto J.A."/>
            <person name="Berthold D.E."/>
            <person name="Lefler F.W."/>
            <person name="Huang I.-S."/>
            <person name="Laughinghouse H. IV."/>
        </authorList>
    </citation>
    <scope>NUCLEOTIDE SEQUENCE [LARGE SCALE GENOMIC DNA]</scope>
    <source>
        <strain evidence="9 10">BLCC-F50</strain>
    </source>
</reference>
<dbReference type="InterPro" id="IPR051406">
    <property type="entry name" value="PLD_domain"/>
</dbReference>
<comment type="catalytic activity">
    <reaction evidence="1">
        <text>a 1,2-diacyl-sn-glycero-3-phosphocholine + H2O = a 1,2-diacyl-sn-glycero-3-phosphate + choline + H(+)</text>
        <dbReference type="Rhea" id="RHEA:14445"/>
        <dbReference type="ChEBI" id="CHEBI:15354"/>
        <dbReference type="ChEBI" id="CHEBI:15377"/>
        <dbReference type="ChEBI" id="CHEBI:15378"/>
        <dbReference type="ChEBI" id="CHEBI:57643"/>
        <dbReference type="ChEBI" id="CHEBI:58608"/>
        <dbReference type="EC" id="3.1.4.4"/>
    </reaction>
</comment>
<dbReference type="PANTHER" id="PTHR43856:SF1">
    <property type="entry name" value="MITOCHONDRIAL CARDIOLIPIN HYDROLASE"/>
    <property type="match status" value="1"/>
</dbReference>
<dbReference type="CDD" id="cd09116">
    <property type="entry name" value="PLDc_Nuc_like"/>
    <property type="match status" value="1"/>
</dbReference>
<dbReference type="PANTHER" id="PTHR43856">
    <property type="entry name" value="CARDIOLIPIN HYDROLASE"/>
    <property type="match status" value="1"/>
</dbReference>
<comment type="caution">
    <text evidence="9">The sequence shown here is derived from an EMBL/GenBank/DDBJ whole genome shotgun (WGS) entry which is preliminary data.</text>
</comment>
<dbReference type="EMBL" id="JBHFNR010000138">
    <property type="protein sequence ID" value="MFB2894950.1"/>
    <property type="molecule type" value="Genomic_DNA"/>
</dbReference>
<organism evidence="9 10">
    <name type="scientific">Floridaenema flaviceps BLCC-F50</name>
    <dbReference type="NCBI Taxonomy" id="3153642"/>
    <lineage>
        <taxon>Bacteria</taxon>
        <taxon>Bacillati</taxon>
        <taxon>Cyanobacteriota</taxon>
        <taxon>Cyanophyceae</taxon>
        <taxon>Oscillatoriophycideae</taxon>
        <taxon>Aerosakkonematales</taxon>
        <taxon>Aerosakkonemataceae</taxon>
        <taxon>Floridanema</taxon>
        <taxon>Floridanema flaviceps</taxon>
    </lineage>
</organism>
<evidence type="ECO:0000256" key="4">
    <source>
        <dbReference type="ARBA" id="ARBA00022801"/>
    </source>
</evidence>
<keyword evidence="5" id="KW-0442">Lipid degradation</keyword>
<dbReference type="InterPro" id="IPR003583">
    <property type="entry name" value="Hlx-hairpin-Hlx_DNA-bd_motif"/>
</dbReference>
<dbReference type="EC" id="3.1.4.4" evidence="3"/>
<evidence type="ECO:0000313" key="9">
    <source>
        <dbReference type="EMBL" id="MFB2894950.1"/>
    </source>
</evidence>
<comment type="similarity">
    <text evidence="2">Belongs to the phospholipase D family.</text>
</comment>
<keyword evidence="10" id="KW-1185">Reference proteome</keyword>
<protein>
    <recommendedName>
        <fullName evidence="3">phospholipase D</fullName>
        <ecNumber evidence="3">3.1.4.4</ecNumber>
    </recommendedName>
</protein>
<keyword evidence="4" id="KW-0378">Hydrolase</keyword>
<dbReference type="Pfam" id="PF13091">
    <property type="entry name" value="PLDc_2"/>
    <property type="match status" value="2"/>
</dbReference>
<dbReference type="SUPFAM" id="SSF47781">
    <property type="entry name" value="RuvA domain 2-like"/>
    <property type="match status" value="1"/>
</dbReference>
<dbReference type="InterPro" id="IPR025202">
    <property type="entry name" value="PLD-like_dom"/>
</dbReference>
<gene>
    <name evidence="9" type="ORF">ACE1CI_18750</name>
</gene>
<dbReference type="InterPro" id="IPR001736">
    <property type="entry name" value="PLipase_D/transphosphatidylase"/>
</dbReference>
<dbReference type="CDD" id="cd09173">
    <property type="entry name" value="PLDc_Nuc_like_unchar1_2"/>
    <property type="match status" value="1"/>
</dbReference>
<name>A0ABV4XTS0_9CYAN</name>
<evidence type="ECO:0000256" key="3">
    <source>
        <dbReference type="ARBA" id="ARBA00012027"/>
    </source>
</evidence>
<dbReference type="Pfam" id="PF12836">
    <property type="entry name" value="HHH_3"/>
    <property type="match status" value="1"/>
</dbReference>
<keyword evidence="7" id="KW-0732">Signal</keyword>
<feature type="chain" id="PRO_5046673001" description="phospholipase D" evidence="7">
    <location>
        <begin position="25"/>
        <end position="556"/>
    </location>
</feature>
<evidence type="ECO:0000259" key="8">
    <source>
        <dbReference type="PROSITE" id="PS50035"/>
    </source>
</evidence>
<dbReference type="SMART" id="SM00155">
    <property type="entry name" value="PLDc"/>
    <property type="match status" value="2"/>
</dbReference>
<dbReference type="SMART" id="SM00278">
    <property type="entry name" value="HhH1"/>
    <property type="match status" value="2"/>
</dbReference>
<proteinExistence type="inferred from homology"/>
<accession>A0ABV4XTS0</accession>
<evidence type="ECO:0000256" key="6">
    <source>
        <dbReference type="ARBA" id="ARBA00023098"/>
    </source>
</evidence>
<sequence length="556" mass="62182">MLHLPTCNLPKLFPAIVLAFSVLACQKAVPQTQKLTPLPQDPFVQVYFNHAQLSEYIEPYRQQARSGDDLEKVIVDTIATAKTTVDVAVQELRLPKIAQALVERQKAGVKVRVILENNYSRPWGKFTTDEIAKLPPREQDRYKEYRKLVDQNEDEKLDVAEINQKDALVILENAKMPLIDDTADGSAGSGLMHHKFVIVDNQTLIITSANFTLSDIHGDLQNLDSLGNDNSLLKINSPELATIFTEEFNLMWGDGVGGKPDSKFGVKKPLRPVQTVDLATVNISVQFSPTSRKVPWEQSSNGLIGKTLSAATESIDLALFVFSEQQIANILETDHQRGVKIKALIEPDFAYRYYSEGLDMMGVALVNDCKYEINNQPWQNPINTVGTPLLRKGDLLHHKFAVIDGRITIAGSHNWSEAANTNNDETLVIIQSPKVAAHFQREFDRLYADAQLGLPDRIKQKIKTQQQQCPTIETASKPVPPNSNPPTFPENQNIEKVNLNTATQQELEALPGIGPKLAQEIIKARQKKPFTSLEDLDRIPGIGPRLLERLKDRVTW</sequence>
<dbReference type="Gene3D" id="1.10.150.320">
    <property type="entry name" value="Photosystem II 12 kDa extrinsic protein"/>
    <property type="match status" value="1"/>
</dbReference>
<dbReference type="SUPFAM" id="SSF56024">
    <property type="entry name" value="Phospholipase D/nuclease"/>
    <property type="match status" value="2"/>
</dbReference>
<feature type="signal peptide" evidence="7">
    <location>
        <begin position="1"/>
        <end position="24"/>
    </location>
</feature>
<feature type="domain" description="PLD phosphodiesterase" evidence="8">
    <location>
        <begin position="188"/>
        <end position="215"/>
    </location>
</feature>
<dbReference type="RefSeq" id="WP_413264592.1">
    <property type="nucleotide sequence ID" value="NZ_JBHFNR010000138.1"/>
</dbReference>
<feature type="domain" description="PLD phosphodiesterase" evidence="8">
    <location>
        <begin position="392"/>
        <end position="419"/>
    </location>
</feature>
<dbReference type="PROSITE" id="PS50035">
    <property type="entry name" value="PLD"/>
    <property type="match status" value="2"/>
</dbReference>